<accession>M9LRA5</accession>
<protein>
    <submittedName>
        <fullName evidence="2">Uncharacterized conserved protein</fullName>
    </submittedName>
</protein>
<gene>
    <name evidence="2" type="ORF">PPOP_3211</name>
</gene>
<feature type="signal peptide" evidence="1">
    <location>
        <begin position="1"/>
        <end position="23"/>
    </location>
</feature>
<dbReference type="Proteomes" id="UP000029453">
    <property type="component" value="Unassembled WGS sequence"/>
</dbReference>
<keyword evidence="1" id="KW-0732">Signal</keyword>
<evidence type="ECO:0000313" key="3">
    <source>
        <dbReference type="Proteomes" id="UP000029453"/>
    </source>
</evidence>
<keyword evidence="3" id="KW-1185">Reference proteome</keyword>
<comment type="caution">
    <text evidence="2">The sequence shown here is derived from an EMBL/GenBank/DDBJ whole genome shotgun (WGS) entry which is preliminary data.</text>
</comment>
<organism evidence="2 3">
    <name type="scientific">Paenibacillus popilliae ATCC 14706</name>
    <dbReference type="NCBI Taxonomy" id="1212764"/>
    <lineage>
        <taxon>Bacteria</taxon>
        <taxon>Bacillati</taxon>
        <taxon>Bacillota</taxon>
        <taxon>Bacilli</taxon>
        <taxon>Bacillales</taxon>
        <taxon>Paenibacillaceae</taxon>
        <taxon>Paenibacillus</taxon>
    </lineage>
</organism>
<dbReference type="EMBL" id="BALG01000255">
    <property type="protein sequence ID" value="GAC43811.1"/>
    <property type="molecule type" value="Genomic_DNA"/>
</dbReference>
<evidence type="ECO:0000256" key="1">
    <source>
        <dbReference type="SAM" id="SignalP"/>
    </source>
</evidence>
<evidence type="ECO:0000313" key="2">
    <source>
        <dbReference type="EMBL" id="GAC43811.1"/>
    </source>
</evidence>
<dbReference type="AlphaFoldDB" id="M9LRA5"/>
<proteinExistence type="predicted"/>
<sequence length="84" mass="9573">MKRFGLLSIVFLLLLVNANVSFAREMVHEGQALAQTEIKDTYRQELSHPPINNVLWMSQKFGVSSSWLHNEMTKGYMLADIYGG</sequence>
<feature type="chain" id="PRO_5004100175" evidence="1">
    <location>
        <begin position="24"/>
        <end position="84"/>
    </location>
</feature>
<name>M9LRA5_PAEPP</name>
<reference evidence="2 3" key="1">
    <citation type="submission" date="2012-10" db="EMBL/GenBank/DDBJ databases">
        <title>Draft Genome Sequence of Paenibacillus popilliae ATCC 14706T.</title>
        <authorList>
            <person name="Iiyama K."/>
            <person name="Mori K."/>
            <person name="Mon H."/>
            <person name="Chieda Y."/>
            <person name="Lee J.M."/>
            <person name="Kusakabe T."/>
            <person name="Tashiro K."/>
            <person name="Asano S."/>
            <person name="Yasunaga-Aoki C."/>
            <person name="Shimizu S."/>
        </authorList>
    </citation>
    <scope>NUCLEOTIDE SEQUENCE [LARGE SCALE GENOMIC DNA]</scope>
    <source>
        <strain evidence="2 3">ATCC 14706</strain>
    </source>
</reference>